<organism evidence="4 5">
    <name type="scientific">Prauserella oleivorans</name>
    <dbReference type="NCBI Taxonomy" id="1478153"/>
    <lineage>
        <taxon>Bacteria</taxon>
        <taxon>Bacillati</taxon>
        <taxon>Actinomycetota</taxon>
        <taxon>Actinomycetes</taxon>
        <taxon>Pseudonocardiales</taxon>
        <taxon>Pseudonocardiaceae</taxon>
        <taxon>Prauserella</taxon>
    </lineage>
</organism>
<dbReference type="RefSeq" id="WP_377389310.1">
    <property type="nucleotide sequence ID" value="NZ_JBHSAN010000017.1"/>
</dbReference>
<reference evidence="5" key="1">
    <citation type="journal article" date="2019" name="Int. J. Syst. Evol. Microbiol.">
        <title>The Global Catalogue of Microorganisms (GCM) 10K type strain sequencing project: providing services to taxonomists for standard genome sequencing and annotation.</title>
        <authorList>
            <consortium name="The Broad Institute Genomics Platform"/>
            <consortium name="The Broad Institute Genome Sequencing Center for Infectious Disease"/>
            <person name="Wu L."/>
            <person name="Ma J."/>
        </authorList>
    </citation>
    <scope>NUCLEOTIDE SEQUENCE [LARGE SCALE GENOMIC DNA]</scope>
    <source>
        <strain evidence="5">IBRC-M 10906</strain>
    </source>
</reference>
<dbReference type="InterPro" id="IPR028087">
    <property type="entry name" value="Tad_N"/>
</dbReference>
<gene>
    <name evidence="4" type="ORF">ACFS2C_03580</name>
</gene>
<dbReference type="Pfam" id="PF13400">
    <property type="entry name" value="Tad"/>
    <property type="match status" value="1"/>
</dbReference>
<comment type="caution">
    <text evidence="4">The sequence shown here is derived from an EMBL/GenBank/DDBJ whole genome shotgun (WGS) entry which is preliminary data.</text>
</comment>
<keyword evidence="2" id="KW-1133">Transmembrane helix</keyword>
<keyword evidence="5" id="KW-1185">Reference proteome</keyword>
<feature type="transmembrane region" description="Helical" evidence="2">
    <location>
        <begin position="51"/>
        <end position="70"/>
    </location>
</feature>
<sequence length="161" mass="16339">MPGSPHGPADRDTGSATIHAGRDGGPATVRCARYRGSAAVRAGRDTGSATVWAAVAVAGLLVLGALLWTLGSAAVLRQRAANAADLAALAAAGHADLGTAEACARAERVTGRMSVRLRECRLDRWDALVVVEAVGPPLLARFGPATARARAGPVENQAASR</sequence>
<dbReference type="EMBL" id="JBHUOF010000004">
    <property type="protein sequence ID" value="MFD2798469.1"/>
    <property type="molecule type" value="Genomic_DNA"/>
</dbReference>
<proteinExistence type="predicted"/>
<dbReference type="Proteomes" id="UP001597478">
    <property type="component" value="Unassembled WGS sequence"/>
</dbReference>
<name>A0ABW5W4Q1_9PSEU</name>
<feature type="domain" description="Putative Flp pilus-assembly TadG-like N-terminal" evidence="3">
    <location>
        <begin position="47"/>
        <end position="93"/>
    </location>
</feature>
<evidence type="ECO:0000313" key="4">
    <source>
        <dbReference type="EMBL" id="MFD2798469.1"/>
    </source>
</evidence>
<evidence type="ECO:0000256" key="2">
    <source>
        <dbReference type="SAM" id="Phobius"/>
    </source>
</evidence>
<protein>
    <submittedName>
        <fullName evidence="4">Rv3654c family TadE-like protein</fullName>
    </submittedName>
</protein>
<evidence type="ECO:0000313" key="5">
    <source>
        <dbReference type="Proteomes" id="UP001597478"/>
    </source>
</evidence>
<keyword evidence="2" id="KW-0472">Membrane</keyword>
<evidence type="ECO:0000259" key="3">
    <source>
        <dbReference type="Pfam" id="PF13400"/>
    </source>
</evidence>
<keyword evidence="2" id="KW-0812">Transmembrane</keyword>
<accession>A0ABW5W4Q1</accession>
<dbReference type="NCBIfam" id="TIGR03816">
    <property type="entry name" value="tadE_like_DECH"/>
    <property type="match status" value="1"/>
</dbReference>
<feature type="region of interest" description="Disordered" evidence="1">
    <location>
        <begin position="1"/>
        <end position="24"/>
    </location>
</feature>
<evidence type="ECO:0000256" key="1">
    <source>
        <dbReference type="SAM" id="MobiDB-lite"/>
    </source>
</evidence>
<dbReference type="InterPro" id="IPR021202">
    <property type="entry name" value="Rv3654c-like"/>
</dbReference>